<dbReference type="Proteomes" id="UP000322080">
    <property type="component" value="Unassembled WGS sequence"/>
</dbReference>
<keyword evidence="1" id="KW-0732">Signal</keyword>
<gene>
    <name evidence="2" type="ORF">FVF75_12160</name>
</gene>
<evidence type="ECO:0000256" key="1">
    <source>
        <dbReference type="SAM" id="SignalP"/>
    </source>
</evidence>
<organism evidence="2 3">
    <name type="scientific">Maritimibacter fusiformis</name>
    <dbReference type="NCBI Taxonomy" id="2603819"/>
    <lineage>
        <taxon>Bacteria</taxon>
        <taxon>Pseudomonadati</taxon>
        <taxon>Pseudomonadota</taxon>
        <taxon>Alphaproteobacteria</taxon>
        <taxon>Rhodobacterales</taxon>
        <taxon>Roseobacteraceae</taxon>
        <taxon>Maritimibacter</taxon>
    </lineage>
</organism>
<feature type="chain" id="PRO_5022865344" evidence="1">
    <location>
        <begin position="23"/>
        <end position="91"/>
    </location>
</feature>
<accession>A0A5D0RGQ8</accession>
<dbReference type="RefSeq" id="WP_148378259.1">
    <property type="nucleotide sequence ID" value="NZ_VSIY01000010.1"/>
</dbReference>
<sequence>MTMMRTGLAGLAAAMLTALALAAPGEARANETREEAMRCAVRYLQVLHSTDASRIIAGYDTIDLRDRAWQLIRAHELMPPIWALYRVVDLC</sequence>
<dbReference type="AlphaFoldDB" id="A0A5D0RGQ8"/>
<dbReference type="EMBL" id="VSIY01000010">
    <property type="protein sequence ID" value="TYB80797.1"/>
    <property type="molecule type" value="Genomic_DNA"/>
</dbReference>
<proteinExistence type="predicted"/>
<name>A0A5D0RGQ8_9RHOB</name>
<keyword evidence="3" id="KW-1185">Reference proteome</keyword>
<protein>
    <submittedName>
        <fullName evidence="2">Uncharacterized protein</fullName>
    </submittedName>
</protein>
<reference evidence="2 3" key="1">
    <citation type="submission" date="2019-08" db="EMBL/GenBank/DDBJ databases">
        <title>Identification of a novel species of the genus Boseongicola.</title>
        <authorList>
            <person name="Zhang X.-Q."/>
        </authorList>
    </citation>
    <scope>NUCLEOTIDE SEQUENCE [LARGE SCALE GENOMIC DNA]</scope>
    <source>
        <strain evidence="2 3">HY14</strain>
    </source>
</reference>
<evidence type="ECO:0000313" key="2">
    <source>
        <dbReference type="EMBL" id="TYB80797.1"/>
    </source>
</evidence>
<evidence type="ECO:0000313" key="3">
    <source>
        <dbReference type="Proteomes" id="UP000322080"/>
    </source>
</evidence>
<feature type="signal peptide" evidence="1">
    <location>
        <begin position="1"/>
        <end position="22"/>
    </location>
</feature>
<comment type="caution">
    <text evidence="2">The sequence shown here is derived from an EMBL/GenBank/DDBJ whole genome shotgun (WGS) entry which is preliminary data.</text>
</comment>